<dbReference type="EMBL" id="JH817267">
    <property type="protein sequence ID" value="EKC38917.1"/>
    <property type="molecule type" value="Genomic_DNA"/>
</dbReference>
<proteinExistence type="predicted"/>
<dbReference type="HOGENOM" id="CLU_2887922_0_0_1"/>
<accession>K1QPN7</accession>
<name>K1QPN7_MAGGI</name>
<sequence length="63" mass="6890">MVPDPICSTVTSIPTSYIIHAVTWRVCSLVAGMFAQEGQTSFPSSARDNRHHKECSLGAIERV</sequence>
<protein>
    <submittedName>
        <fullName evidence="1">Uncharacterized protein</fullName>
    </submittedName>
</protein>
<dbReference type="AlphaFoldDB" id="K1QPN7"/>
<gene>
    <name evidence="1" type="ORF">CGI_10016553</name>
</gene>
<evidence type="ECO:0000313" key="1">
    <source>
        <dbReference type="EMBL" id="EKC38917.1"/>
    </source>
</evidence>
<organism evidence="1">
    <name type="scientific">Magallana gigas</name>
    <name type="common">Pacific oyster</name>
    <name type="synonym">Crassostrea gigas</name>
    <dbReference type="NCBI Taxonomy" id="29159"/>
    <lineage>
        <taxon>Eukaryota</taxon>
        <taxon>Metazoa</taxon>
        <taxon>Spiralia</taxon>
        <taxon>Lophotrochozoa</taxon>
        <taxon>Mollusca</taxon>
        <taxon>Bivalvia</taxon>
        <taxon>Autobranchia</taxon>
        <taxon>Pteriomorphia</taxon>
        <taxon>Ostreida</taxon>
        <taxon>Ostreoidea</taxon>
        <taxon>Ostreidae</taxon>
        <taxon>Magallana</taxon>
    </lineage>
</organism>
<dbReference type="InParanoid" id="K1QPN7"/>
<reference evidence="1" key="1">
    <citation type="journal article" date="2012" name="Nature">
        <title>The oyster genome reveals stress adaptation and complexity of shell formation.</title>
        <authorList>
            <person name="Zhang G."/>
            <person name="Fang X."/>
            <person name="Guo X."/>
            <person name="Li L."/>
            <person name="Luo R."/>
            <person name="Xu F."/>
            <person name="Yang P."/>
            <person name="Zhang L."/>
            <person name="Wang X."/>
            <person name="Qi H."/>
            <person name="Xiong Z."/>
            <person name="Que H."/>
            <person name="Xie Y."/>
            <person name="Holland P.W."/>
            <person name="Paps J."/>
            <person name="Zhu Y."/>
            <person name="Wu F."/>
            <person name="Chen Y."/>
            <person name="Wang J."/>
            <person name="Peng C."/>
            <person name="Meng J."/>
            <person name="Yang L."/>
            <person name="Liu J."/>
            <person name="Wen B."/>
            <person name="Zhang N."/>
            <person name="Huang Z."/>
            <person name="Zhu Q."/>
            <person name="Feng Y."/>
            <person name="Mount A."/>
            <person name="Hedgecock D."/>
            <person name="Xu Z."/>
            <person name="Liu Y."/>
            <person name="Domazet-Loso T."/>
            <person name="Du Y."/>
            <person name="Sun X."/>
            <person name="Zhang S."/>
            <person name="Liu B."/>
            <person name="Cheng P."/>
            <person name="Jiang X."/>
            <person name="Li J."/>
            <person name="Fan D."/>
            <person name="Wang W."/>
            <person name="Fu W."/>
            <person name="Wang T."/>
            <person name="Wang B."/>
            <person name="Zhang J."/>
            <person name="Peng Z."/>
            <person name="Li Y."/>
            <person name="Li N."/>
            <person name="Wang J."/>
            <person name="Chen M."/>
            <person name="He Y."/>
            <person name="Tan F."/>
            <person name="Song X."/>
            <person name="Zheng Q."/>
            <person name="Huang R."/>
            <person name="Yang H."/>
            <person name="Du X."/>
            <person name="Chen L."/>
            <person name="Yang M."/>
            <person name="Gaffney P.M."/>
            <person name="Wang S."/>
            <person name="Luo L."/>
            <person name="She Z."/>
            <person name="Ming Y."/>
            <person name="Huang W."/>
            <person name="Zhang S."/>
            <person name="Huang B."/>
            <person name="Zhang Y."/>
            <person name="Qu T."/>
            <person name="Ni P."/>
            <person name="Miao G."/>
            <person name="Wang J."/>
            <person name="Wang Q."/>
            <person name="Steinberg C.E."/>
            <person name="Wang H."/>
            <person name="Li N."/>
            <person name="Qian L."/>
            <person name="Zhang G."/>
            <person name="Li Y."/>
            <person name="Yang H."/>
            <person name="Liu X."/>
            <person name="Wang J."/>
            <person name="Yin Y."/>
            <person name="Wang J."/>
        </authorList>
    </citation>
    <scope>NUCLEOTIDE SEQUENCE [LARGE SCALE GENOMIC DNA]</scope>
    <source>
        <strain evidence="1">05x7-T-G4-1.051#20</strain>
    </source>
</reference>